<keyword evidence="2" id="KW-0238">DNA-binding</keyword>
<dbReference type="InterPro" id="IPR000835">
    <property type="entry name" value="HTH_MarR-typ"/>
</dbReference>
<gene>
    <name evidence="2" type="ORF">SAMN05216259_108170</name>
</gene>
<evidence type="ECO:0000259" key="1">
    <source>
        <dbReference type="PROSITE" id="PS50995"/>
    </source>
</evidence>
<organism evidence="2 3">
    <name type="scientific">Actinacidiphila guanduensis</name>
    <dbReference type="NCBI Taxonomy" id="310781"/>
    <lineage>
        <taxon>Bacteria</taxon>
        <taxon>Bacillati</taxon>
        <taxon>Actinomycetota</taxon>
        <taxon>Actinomycetes</taxon>
        <taxon>Kitasatosporales</taxon>
        <taxon>Streptomycetaceae</taxon>
        <taxon>Actinacidiphila</taxon>
    </lineage>
</organism>
<dbReference type="Pfam" id="PF01047">
    <property type="entry name" value="MarR"/>
    <property type="match status" value="1"/>
</dbReference>
<dbReference type="PRINTS" id="PR00598">
    <property type="entry name" value="HTHMARR"/>
</dbReference>
<dbReference type="GO" id="GO:0003700">
    <property type="term" value="F:DNA-binding transcription factor activity"/>
    <property type="evidence" value="ECO:0007669"/>
    <property type="project" value="InterPro"/>
</dbReference>
<dbReference type="PANTHER" id="PTHR33164:SF43">
    <property type="entry name" value="HTH-TYPE TRANSCRIPTIONAL REPRESSOR YETL"/>
    <property type="match status" value="1"/>
</dbReference>
<dbReference type="PROSITE" id="PS50995">
    <property type="entry name" value="HTH_MARR_2"/>
    <property type="match status" value="1"/>
</dbReference>
<dbReference type="STRING" id="310781.SAMN05216259_108170"/>
<evidence type="ECO:0000313" key="2">
    <source>
        <dbReference type="EMBL" id="SDO21801.1"/>
    </source>
</evidence>
<sequence>MDFTPPPTLTSLTTYLLSKTGKAARAATAARLADEGLRMSHMAVLAALGDFGAHAQRDLGGRLEIDPSDLVKVLDDLAAPGWVERVRDTGDRRRVLVSLTEEGAAALKRLALGAAVVQDGILAPLDAAEQAQLHALLAKLYDGLDPT</sequence>
<name>A0A1H0HSP1_9ACTN</name>
<dbReference type="GO" id="GO:0003677">
    <property type="term" value="F:DNA binding"/>
    <property type="evidence" value="ECO:0007669"/>
    <property type="project" value="UniProtKB-KW"/>
</dbReference>
<dbReference type="PANTHER" id="PTHR33164">
    <property type="entry name" value="TRANSCRIPTIONAL REGULATOR, MARR FAMILY"/>
    <property type="match status" value="1"/>
</dbReference>
<proteinExistence type="predicted"/>
<dbReference type="Gene3D" id="1.10.10.10">
    <property type="entry name" value="Winged helix-like DNA-binding domain superfamily/Winged helix DNA-binding domain"/>
    <property type="match status" value="1"/>
</dbReference>
<evidence type="ECO:0000313" key="3">
    <source>
        <dbReference type="Proteomes" id="UP000199341"/>
    </source>
</evidence>
<dbReference type="EMBL" id="FNIE01000008">
    <property type="protein sequence ID" value="SDO21801.1"/>
    <property type="molecule type" value="Genomic_DNA"/>
</dbReference>
<dbReference type="InterPro" id="IPR039422">
    <property type="entry name" value="MarR/SlyA-like"/>
</dbReference>
<dbReference type="SUPFAM" id="SSF46785">
    <property type="entry name" value="Winged helix' DNA-binding domain"/>
    <property type="match status" value="1"/>
</dbReference>
<dbReference type="InterPro" id="IPR036390">
    <property type="entry name" value="WH_DNA-bd_sf"/>
</dbReference>
<dbReference type="InterPro" id="IPR036388">
    <property type="entry name" value="WH-like_DNA-bd_sf"/>
</dbReference>
<dbReference type="SMART" id="SM00347">
    <property type="entry name" value="HTH_MARR"/>
    <property type="match status" value="1"/>
</dbReference>
<dbReference type="OrthoDB" id="3215333at2"/>
<feature type="domain" description="HTH marR-type" evidence="1">
    <location>
        <begin position="10"/>
        <end position="142"/>
    </location>
</feature>
<dbReference type="Proteomes" id="UP000199341">
    <property type="component" value="Unassembled WGS sequence"/>
</dbReference>
<dbReference type="GO" id="GO:0006950">
    <property type="term" value="P:response to stress"/>
    <property type="evidence" value="ECO:0007669"/>
    <property type="project" value="TreeGrafter"/>
</dbReference>
<reference evidence="2 3" key="1">
    <citation type="submission" date="2016-10" db="EMBL/GenBank/DDBJ databases">
        <authorList>
            <person name="de Groot N.N."/>
        </authorList>
    </citation>
    <scope>NUCLEOTIDE SEQUENCE [LARGE SCALE GENOMIC DNA]</scope>
    <source>
        <strain evidence="2 3">CGMCC 4.2022</strain>
    </source>
</reference>
<dbReference type="RefSeq" id="WP_093785720.1">
    <property type="nucleotide sequence ID" value="NZ_FNIE01000008.1"/>
</dbReference>
<protein>
    <submittedName>
        <fullName evidence="2">DNA-binding transcriptional regulator, MarR family</fullName>
    </submittedName>
</protein>
<accession>A0A1H0HSP1</accession>
<dbReference type="AlphaFoldDB" id="A0A1H0HSP1"/>
<keyword evidence="3" id="KW-1185">Reference proteome</keyword>